<evidence type="ECO:0000313" key="3">
    <source>
        <dbReference type="Proteomes" id="UP000310108"/>
    </source>
</evidence>
<feature type="compositionally biased region" description="Basic and acidic residues" evidence="1">
    <location>
        <begin position="137"/>
        <end position="180"/>
    </location>
</feature>
<feature type="region of interest" description="Disordered" evidence="1">
    <location>
        <begin position="1125"/>
        <end position="1151"/>
    </location>
</feature>
<gene>
    <name evidence="2" type="ORF">CTA1_11253</name>
</gene>
<feature type="region of interest" description="Disordered" evidence="1">
    <location>
        <begin position="241"/>
        <end position="295"/>
    </location>
</feature>
<feature type="compositionally biased region" description="Polar residues" evidence="1">
    <location>
        <begin position="7"/>
        <end position="35"/>
    </location>
</feature>
<organism evidence="2 3">
    <name type="scientific">Colletotrichum tanaceti</name>
    <dbReference type="NCBI Taxonomy" id="1306861"/>
    <lineage>
        <taxon>Eukaryota</taxon>
        <taxon>Fungi</taxon>
        <taxon>Dikarya</taxon>
        <taxon>Ascomycota</taxon>
        <taxon>Pezizomycotina</taxon>
        <taxon>Sordariomycetes</taxon>
        <taxon>Hypocreomycetidae</taxon>
        <taxon>Glomerellales</taxon>
        <taxon>Glomerellaceae</taxon>
        <taxon>Colletotrichum</taxon>
        <taxon>Colletotrichum destructivum species complex</taxon>
    </lineage>
</organism>
<sequence>MAHIIQTLDNRITAGQTGGETASSNAQGQRTQQGETEVGRHRVVRHAQIQTNLRQGRDASRAQRAPEASDDRLSRRERVDEAGNETRRDVADGVKAEGLHARRYVDQQIQAVDRRETQTLLGQRRSGASGIGRRGRRAEGRIGDRHDRRRGLEATLETPKDGQARRGARDRVHRETDRRRAGAVGAQGGHTRRKVDEQVQAVDELQIDAGLGEGSAAGAGSPERAEEAVRDGLTAGVEEVDVQQTGGDGADAEGAEVQEASRRDRDQGEEAVGRGQVGAGSRESDAALRSRRGRRGHEAAVVGVPGVVELDETCIITDDVAELEEPVCSEDVLTTDVEEATDEGELIAEDAEEPSPVLEDELSVNEEPAGDVEELVVGDGPEVIELADAMDRVLVLSEGALGSTVDEVVDSVVDSDVGNVLMDTDEEPTDTDPEDVPVKSVTELADEVSEVELFGNNVEGLADELADDIDELAGVVPDERTDEVAEDVLMDSIEEELPVVVSEDGPTVDGVEEPVGGVSGDVLMVERVEEVTGGLTTETEELVDADTGGLPVLGLDELAVEEVDELAVTPSLLLAALVDVDSVTMAVLPVVPVLVGAAELPEEEDDWVADVVTDPGDTVVSVEVPDEDVRAVSVVKELENTLVVLVVVEGPDDEGVMIVESGTTLLDVEASEDDDVCVVVADDMMELGSTLVEVAVPEDDNDWIVDVVMGFGDTLVDVDDSGEEDVRLAVEISEFRSPLVDVDEPEENVRVDVKVTESGTPLADVDDPEENARLDVEMSELGSPLVDDKTSTEDAVKVVEVKMTESEDLLIEVDVPDENDAWLVDVEMRELGSPLIVVVEASEEVGELGSPLVDVETSKEDVGAVDAEMRELGSPLVEVEGSEKEDARLVDVEMRELGSPLVEVAVPEDRDDWLVEVKRAESEDALMAADVSEERGAWLVDDVGMSELGSPLVDVEASDKGGTRLVDVETSKEDVRLVDVEMSKLGSSSRLVDAETTSEEGGTDAPELWGPVDWTEEGRVSAGSAPPSLVVEAKELGKAPGVVVDVDVTPELRSSKMLSFGSSEGPLEVVAVVAVVPVVPVVAVVDVVEAASPVLETESVNVSNMRARGLVVVVVVVEEEAVEEAVEPRSVTTSSSSRTSNGSITGSESELSDVAGALEVVVESSSRGRPGSGSVVVEVAGTSKPLVRRAG</sequence>
<feature type="region of interest" description="Disordered" evidence="1">
    <location>
        <begin position="989"/>
        <end position="1011"/>
    </location>
</feature>
<feature type="region of interest" description="Disordered" evidence="1">
    <location>
        <begin position="115"/>
        <end position="199"/>
    </location>
</feature>
<accession>A0A4U6XBR2</accession>
<comment type="caution">
    <text evidence="2">The sequence shown here is derived from an EMBL/GenBank/DDBJ whole genome shotgun (WGS) entry which is preliminary data.</text>
</comment>
<name>A0A4U6XBR2_9PEZI</name>
<feature type="region of interest" description="Disordered" evidence="1">
    <location>
        <begin position="1"/>
        <end position="94"/>
    </location>
</feature>
<feature type="compositionally biased region" description="Basic and acidic residues" evidence="1">
    <location>
        <begin position="259"/>
        <end position="272"/>
    </location>
</feature>
<dbReference type="EMBL" id="PJEX01000224">
    <property type="protein sequence ID" value="TKW52723.1"/>
    <property type="molecule type" value="Genomic_DNA"/>
</dbReference>
<evidence type="ECO:0000256" key="1">
    <source>
        <dbReference type="SAM" id="MobiDB-lite"/>
    </source>
</evidence>
<dbReference type="AlphaFoldDB" id="A0A4U6XBR2"/>
<keyword evidence="3" id="KW-1185">Reference proteome</keyword>
<protein>
    <submittedName>
        <fullName evidence="2">Uncharacterized protein</fullName>
    </submittedName>
</protein>
<evidence type="ECO:0000313" key="2">
    <source>
        <dbReference type="EMBL" id="TKW52723.1"/>
    </source>
</evidence>
<proteinExistence type="predicted"/>
<dbReference type="Proteomes" id="UP000310108">
    <property type="component" value="Unassembled WGS sequence"/>
</dbReference>
<reference evidence="2 3" key="1">
    <citation type="journal article" date="2019" name="PLoS ONE">
        <title>Comparative genome analysis indicates high evolutionary potential of pathogenicity genes in Colletotrichum tanaceti.</title>
        <authorList>
            <person name="Lelwala R.V."/>
            <person name="Korhonen P.K."/>
            <person name="Young N.D."/>
            <person name="Scott J.B."/>
            <person name="Ades P.A."/>
            <person name="Gasser R.B."/>
            <person name="Taylor P.W.J."/>
        </authorList>
    </citation>
    <scope>NUCLEOTIDE SEQUENCE [LARGE SCALE GENOMIC DNA]</scope>
    <source>
        <strain evidence="2">BRIP57314</strain>
    </source>
</reference>
<feature type="compositionally biased region" description="Basic and acidic residues" evidence="1">
    <location>
        <begin position="67"/>
        <end position="94"/>
    </location>
</feature>
<feature type="compositionally biased region" description="Low complexity" evidence="1">
    <location>
        <begin position="1129"/>
        <end position="1147"/>
    </location>
</feature>